<feature type="domain" description="ParB-like N-terminal" evidence="5">
    <location>
        <begin position="74"/>
        <end position="164"/>
    </location>
</feature>
<dbReference type="CDD" id="cd16393">
    <property type="entry name" value="SPO0J_N"/>
    <property type="match status" value="1"/>
</dbReference>
<dbReference type="GO" id="GO:0007059">
    <property type="term" value="P:chromosome segregation"/>
    <property type="evidence" value="ECO:0007669"/>
    <property type="project" value="UniProtKB-KW"/>
</dbReference>
<dbReference type="Proteomes" id="UP000675781">
    <property type="component" value="Unassembled WGS sequence"/>
</dbReference>
<comment type="similarity">
    <text evidence="1">Belongs to the ParB family.</text>
</comment>
<dbReference type="SUPFAM" id="SSF109709">
    <property type="entry name" value="KorB DNA-binding domain-like"/>
    <property type="match status" value="1"/>
</dbReference>
<dbReference type="GO" id="GO:0045881">
    <property type="term" value="P:positive regulation of sporulation resulting in formation of a cellular spore"/>
    <property type="evidence" value="ECO:0007669"/>
    <property type="project" value="TreeGrafter"/>
</dbReference>
<dbReference type="EMBL" id="JAGSOG010000056">
    <property type="protein sequence ID" value="MBR7834353.1"/>
    <property type="molecule type" value="Genomic_DNA"/>
</dbReference>
<dbReference type="Pfam" id="PF02195">
    <property type="entry name" value="ParB_N"/>
    <property type="match status" value="1"/>
</dbReference>
<protein>
    <submittedName>
        <fullName evidence="6">ParB/RepB/Spo0J family partition protein</fullName>
    </submittedName>
</protein>
<dbReference type="GO" id="GO:0005694">
    <property type="term" value="C:chromosome"/>
    <property type="evidence" value="ECO:0007669"/>
    <property type="project" value="TreeGrafter"/>
</dbReference>
<dbReference type="Pfam" id="PF23552">
    <property type="entry name" value="ParB_C"/>
    <property type="match status" value="1"/>
</dbReference>
<evidence type="ECO:0000256" key="2">
    <source>
        <dbReference type="ARBA" id="ARBA00022829"/>
    </source>
</evidence>
<evidence type="ECO:0000313" key="6">
    <source>
        <dbReference type="EMBL" id="MBR7834353.1"/>
    </source>
</evidence>
<dbReference type="Gene3D" id="1.10.10.2830">
    <property type="match status" value="1"/>
</dbReference>
<dbReference type="FunFam" id="3.90.1530.30:FF:000001">
    <property type="entry name" value="Chromosome partitioning protein ParB"/>
    <property type="match status" value="1"/>
</dbReference>
<sequence>MNDRRRGLGRGLGSLIPTGPEGAEAPALSPASAPVPARRLPLGEVYRPEEQEEPEESSEMFHVEPKLVAGAYFAELPLTSIVPNARQPREYFDEDELAELGQSIREVGLLQPIVVRKTAEDKYELIMGERRFRASQSIGLAEIPAIVRQTEDERMLLDALLENMQRAQLNPLEEAAAFDQLLKDFRCTHDELASKVGRSRAYISNTLRLLRLSPSVQVKISAGTVSAGHAKALCSLETHQAQEEIAQRIIAEGLSVRTVEEIVQTYGAERPRKQRKARAGSRIAPEVTELAGRLSDRYETRVTVNVGGRIGKVVVEFGSIEDLDRILEMIAPGERVRSTE</sequence>
<dbReference type="SUPFAM" id="SSF110849">
    <property type="entry name" value="ParB/Sulfiredoxin"/>
    <property type="match status" value="1"/>
</dbReference>
<organism evidence="6 7">
    <name type="scientific">Actinospica durhamensis</name>
    <dbReference type="NCBI Taxonomy" id="1508375"/>
    <lineage>
        <taxon>Bacteria</taxon>
        <taxon>Bacillati</taxon>
        <taxon>Actinomycetota</taxon>
        <taxon>Actinomycetes</taxon>
        <taxon>Catenulisporales</taxon>
        <taxon>Actinospicaceae</taxon>
        <taxon>Actinospica</taxon>
    </lineage>
</organism>
<evidence type="ECO:0000256" key="3">
    <source>
        <dbReference type="ARBA" id="ARBA00023125"/>
    </source>
</evidence>
<proteinExistence type="inferred from homology"/>
<dbReference type="InterPro" id="IPR036086">
    <property type="entry name" value="ParB/Sulfiredoxin_sf"/>
</dbReference>
<dbReference type="SMART" id="SM00470">
    <property type="entry name" value="ParB"/>
    <property type="match status" value="1"/>
</dbReference>
<evidence type="ECO:0000259" key="5">
    <source>
        <dbReference type="SMART" id="SM00470"/>
    </source>
</evidence>
<dbReference type="AlphaFoldDB" id="A0A941ENT5"/>
<dbReference type="Pfam" id="PF17762">
    <property type="entry name" value="HTH_ParB"/>
    <property type="match status" value="1"/>
</dbReference>
<dbReference type="NCBIfam" id="TIGR00180">
    <property type="entry name" value="parB_part"/>
    <property type="match status" value="1"/>
</dbReference>
<dbReference type="InterPro" id="IPR050336">
    <property type="entry name" value="Chromosome_partition/occlusion"/>
</dbReference>
<dbReference type="InterPro" id="IPR057240">
    <property type="entry name" value="ParB_dimer_C"/>
</dbReference>
<dbReference type="InterPro" id="IPR041468">
    <property type="entry name" value="HTH_ParB/Spo0J"/>
</dbReference>
<evidence type="ECO:0000256" key="4">
    <source>
        <dbReference type="SAM" id="MobiDB-lite"/>
    </source>
</evidence>
<evidence type="ECO:0000256" key="1">
    <source>
        <dbReference type="ARBA" id="ARBA00006295"/>
    </source>
</evidence>
<feature type="region of interest" description="Disordered" evidence="4">
    <location>
        <begin position="1"/>
        <end position="60"/>
    </location>
</feature>
<comment type="caution">
    <text evidence="6">The sequence shown here is derived from an EMBL/GenBank/DDBJ whole genome shotgun (WGS) entry which is preliminary data.</text>
</comment>
<evidence type="ECO:0000313" key="7">
    <source>
        <dbReference type="Proteomes" id="UP000675781"/>
    </source>
</evidence>
<keyword evidence="7" id="KW-1185">Reference proteome</keyword>
<dbReference type="InterPro" id="IPR004437">
    <property type="entry name" value="ParB/RepB/Spo0J"/>
</dbReference>
<accession>A0A941ENT5</accession>
<keyword evidence="2" id="KW-0159">Chromosome partition</keyword>
<dbReference type="PANTHER" id="PTHR33375">
    <property type="entry name" value="CHROMOSOME-PARTITIONING PROTEIN PARB-RELATED"/>
    <property type="match status" value="1"/>
</dbReference>
<dbReference type="RefSeq" id="WP_212528872.1">
    <property type="nucleotide sequence ID" value="NZ_JAGSOG010000056.1"/>
</dbReference>
<dbReference type="GO" id="GO:0003677">
    <property type="term" value="F:DNA binding"/>
    <property type="evidence" value="ECO:0007669"/>
    <property type="project" value="UniProtKB-KW"/>
</dbReference>
<name>A0A941ENT5_9ACTN</name>
<dbReference type="InterPro" id="IPR003115">
    <property type="entry name" value="ParB_N"/>
</dbReference>
<keyword evidence="3" id="KW-0238">DNA-binding</keyword>
<dbReference type="PANTHER" id="PTHR33375:SF1">
    <property type="entry name" value="CHROMOSOME-PARTITIONING PROTEIN PARB-RELATED"/>
    <property type="match status" value="1"/>
</dbReference>
<reference evidence="6" key="1">
    <citation type="submission" date="2021-04" db="EMBL/GenBank/DDBJ databases">
        <title>Genome based classification of Actinospica acidithermotolerans sp. nov., an actinobacterium isolated from an Indonesian hot spring.</title>
        <authorList>
            <person name="Kusuma A.B."/>
            <person name="Putra K.E."/>
            <person name="Nafisah S."/>
            <person name="Loh J."/>
            <person name="Nouioui I."/>
            <person name="Goodfellow M."/>
        </authorList>
    </citation>
    <scope>NUCLEOTIDE SEQUENCE</scope>
    <source>
        <strain evidence="6">CSCA 57</strain>
    </source>
</reference>
<dbReference type="FunFam" id="1.10.10.2830:FF:000001">
    <property type="entry name" value="Chromosome partitioning protein ParB"/>
    <property type="match status" value="1"/>
</dbReference>
<dbReference type="Gene3D" id="3.90.1530.30">
    <property type="match status" value="1"/>
</dbReference>
<gene>
    <name evidence="6" type="ORF">KDL01_13840</name>
</gene>
<feature type="compositionally biased region" description="Low complexity" evidence="4">
    <location>
        <begin position="19"/>
        <end position="40"/>
    </location>
</feature>